<organism evidence="4">
    <name type="scientific">Anisakis simplex</name>
    <name type="common">Herring worm</name>
    <dbReference type="NCBI Taxonomy" id="6269"/>
    <lineage>
        <taxon>Eukaryota</taxon>
        <taxon>Metazoa</taxon>
        <taxon>Ecdysozoa</taxon>
        <taxon>Nematoda</taxon>
        <taxon>Chromadorea</taxon>
        <taxon>Rhabditida</taxon>
        <taxon>Spirurina</taxon>
        <taxon>Ascaridomorpha</taxon>
        <taxon>Ascaridoidea</taxon>
        <taxon>Anisakidae</taxon>
        <taxon>Anisakis</taxon>
        <taxon>Anisakis simplex complex</taxon>
    </lineage>
</organism>
<evidence type="ECO:0000313" key="2">
    <source>
        <dbReference type="EMBL" id="VDK19872.1"/>
    </source>
</evidence>
<dbReference type="SUPFAM" id="SSF53098">
    <property type="entry name" value="Ribonuclease H-like"/>
    <property type="match status" value="1"/>
</dbReference>
<dbReference type="InterPro" id="IPR003165">
    <property type="entry name" value="Piwi"/>
</dbReference>
<name>A0A0M3J4L0_ANISI</name>
<dbReference type="AlphaFoldDB" id="A0A0M3J4L0"/>
<dbReference type="EMBL" id="UYRR01003082">
    <property type="protein sequence ID" value="VDK19872.1"/>
    <property type="molecule type" value="Genomic_DNA"/>
</dbReference>
<dbReference type="WBParaSite" id="ASIM_0000248101-mRNA-1">
    <property type="protein sequence ID" value="ASIM_0000248101-mRNA-1"/>
    <property type="gene ID" value="ASIM_0000248101"/>
</dbReference>
<dbReference type="PANTHER" id="PTHR22891">
    <property type="entry name" value="EUKARYOTIC TRANSLATION INITIATION FACTOR 2C"/>
    <property type="match status" value="1"/>
</dbReference>
<dbReference type="Gene3D" id="3.40.50.2300">
    <property type="match status" value="1"/>
</dbReference>
<sequence>MKLLEANEQIVTLDLKTSTAVKAPQKWQTLDNIINKVNLKLGGINFGLRLETEGAQKSIMNPNRIIVGMDVAHPPAINRRRDEENLVPSIVGYSSNCKKHPLDFIGGYRYARANQEEIADSTITDLMVESMKKFRENRNILPNHIILLRDGISEGQYTYNWDGMRGMLKVIQNEVEQVKSACGQIGGNAYRPHITFVVATKMHNLRLFKKVS</sequence>
<proteinExistence type="predicted"/>
<dbReference type="SMART" id="SM00950">
    <property type="entry name" value="Piwi"/>
    <property type="match status" value="1"/>
</dbReference>
<accession>A0A0M3J4L0</accession>
<dbReference type="Gene3D" id="3.30.420.10">
    <property type="entry name" value="Ribonuclease H-like superfamily/Ribonuclease H"/>
    <property type="match status" value="1"/>
</dbReference>
<reference evidence="2 3" key="2">
    <citation type="submission" date="2018-11" db="EMBL/GenBank/DDBJ databases">
        <authorList>
            <consortium name="Pathogen Informatics"/>
        </authorList>
    </citation>
    <scope>NUCLEOTIDE SEQUENCE [LARGE SCALE GENOMIC DNA]</scope>
</reference>
<dbReference type="GO" id="GO:0003676">
    <property type="term" value="F:nucleic acid binding"/>
    <property type="evidence" value="ECO:0007669"/>
    <property type="project" value="InterPro"/>
</dbReference>
<evidence type="ECO:0000313" key="4">
    <source>
        <dbReference type="WBParaSite" id="ASIM_0000248101-mRNA-1"/>
    </source>
</evidence>
<dbReference type="OrthoDB" id="9981668at2759"/>
<gene>
    <name evidence="2" type="ORF">ASIM_LOCUS2343</name>
</gene>
<dbReference type="PROSITE" id="PS50822">
    <property type="entry name" value="PIWI"/>
    <property type="match status" value="1"/>
</dbReference>
<reference evidence="4" key="1">
    <citation type="submission" date="2017-02" db="UniProtKB">
        <authorList>
            <consortium name="WormBaseParasite"/>
        </authorList>
    </citation>
    <scope>IDENTIFICATION</scope>
</reference>
<feature type="domain" description="Piwi" evidence="1">
    <location>
        <begin position="30"/>
        <end position="212"/>
    </location>
</feature>
<keyword evidence="3" id="KW-1185">Reference proteome</keyword>
<dbReference type="Pfam" id="PF02171">
    <property type="entry name" value="Piwi"/>
    <property type="match status" value="1"/>
</dbReference>
<evidence type="ECO:0000259" key="1">
    <source>
        <dbReference type="PROSITE" id="PS50822"/>
    </source>
</evidence>
<dbReference type="InterPro" id="IPR012337">
    <property type="entry name" value="RNaseH-like_sf"/>
</dbReference>
<dbReference type="InterPro" id="IPR036397">
    <property type="entry name" value="RNaseH_sf"/>
</dbReference>
<dbReference type="Proteomes" id="UP000267096">
    <property type="component" value="Unassembled WGS sequence"/>
</dbReference>
<protein>
    <submittedName>
        <fullName evidence="4">Piwi domain-containing protein</fullName>
    </submittedName>
</protein>
<evidence type="ECO:0000313" key="3">
    <source>
        <dbReference type="Proteomes" id="UP000267096"/>
    </source>
</evidence>